<evidence type="ECO:0000256" key="1">
    <source>
        <dbReference type="ARBA" id="ARBA00010982"/>
    </source>
</evidence>
<dbReference type="PANTHER" id="PTHR18919:SF107">
    <property type="entry name" value="ACETYL-COA ACETYLTRANSFERASE, CYTOSOLIC"/>
    <property type="match status" value="1"/>
</dbReference>
<evidence type="ECO:0000313" key="8">
    <source>
        <dbReference type="EMBL" id="CUB05019.1"/>
    </source>
</evidence>
<evidence type="ECO:0000313" key="9">
    <source>
        <dbReference type="Proteomes" id="UP000182769"/>
    </source>
</evidence>
<evidence type="ECO:0000259" key="7">
    <source>
        <dbReference type="Pfam" id="PF02803"/>
    </source>
</evidence>
<dbReference type="Proteomes" id="UP000182769">
    <property type="component" value="Unassembled WGS sequence"/>
</dbReference>
<dbReference type="GO" id="GO:0003988">
    <property type="term" value="F:acetyl-CoA C-acyltransferase activity"/>
    <property type="evidence" value="ECO:0007669"/>
    <property type="project" value="UniProtKB-ARBA"/>
</dbReference>
<dbReference type="CDD" id="cd00751">
    <property type="entry name" value="thiolase"/>
    <property type="match status" value="1"/>
</dbReference>
<dbReference type="InterPro" id="IPR020616">
    <property type="entry name" value="Thiolase_N"/>
</dbReference>
<sequence>MTMQNVEIPYGAYWSTPFTKWQGSLQYLHSMKFAAHVAKQELAKRSIEPAVFDSGVLGMTINQYQSFNGAPWPLYEIGAVHTPGHAVNQVCATGARGLFAAASEVMCGMASVSLLMAADRCSNGPHIFYPNPQGIGGAGQSEDQVFYNMMNDCVGGHSMMQTGENVAKRFDITREELDTVTLRRYEQYQDALKDEQAFQKRYMTLPLSVPTPNFKKEACVITGDEGVFPTTAEGLAKLKPVMEGGVITYGNQTHPADGNAAMIVCHGDKAQELSTNSSIKIEVLGFGQARDDLAYMPAAPIEAAKRALQMAGIGIEQVDAIKTHNPFAVNDVAFAKAMDIDVMKMNNFGCSLIWGHPQGPTGLRAMIEMIEELAMRGGGYGLFTGCAAGDTGMATVLRVSDR</sequence>
<evidence type="ECO:0000256" key="2">
    <source>
        <dbReference type="ARBA" id="ARBA00022679"/>
    </source>
</evidence>
<dbReference type="Gene3D" id="3.40.47.10">
    <property type="match status" value="1"/>
</dbReference>
<protein>
    <submittedName>
        <fullName evidence="8">Acetyl-CoA acetyltransferase</fullName>
    </submittedName>
</protein>
<accession>A0A0K6IPK0</accession>
<evidence type="ECO:0000256" key="3">
    <source>
        <dbReference type="ARBA" id="ARBA00023315"/>
    </source>
</evidence>
<keyword evidence="9" id="KW-1185">Reference proteome</keyword>
<dbReference type="InterPro" id="IPR002155">
    <property type="entry name" value="Thiolase"/>
</dbReference>
<evidence type="ECO:0000256" key="4">
    <source>
        <dbReference type="PIRSR" id="PIRSR000429-1"/>
    </source>
</evidence>
<dbReference type="SUPFAM" id="SSF53901">
    <property type="entry name" value="Thiolase-like"/>
    <property type="match status" value="2"/>
</dbReference>
<dbReference type="PANTHER" id="PTHR18919">
    <property type="entry name" value="ACETYL-COA C-ACYLTRANSFERASE"/>
    <property type="match status" value="1"/>
</dbReference>
<organism evidence="8 9">
    <name type="scientific">Marinomonas fungiae</name>
    <dbReference type="NCBI Taxonomy" id="1137284"/>
    <lineage>
        <taxon>Bacteria</taxon>
        <taxon>Pseudomonadati</taxon>
        <taxon>Pseudomonadota</taxon>
        <taxon>Gammaproteobacteria</taxon>
        <taxon>Oceanospirillales</taxon>
        <taxon>Oceanospirillaceae</taxon>
        <taxon>Marinomonas</taxon>
    </lineage>
</organism>
<comment type="similarity">
    <text evidence="1 5">Belongs to the thiolase-like superfamily. Thiolase family.</text>
</comment>
<dbReference type="InterPro" id="IPR016039">
    <property type="entry name" value="Thiolase-like"/>
</dbReference>
<feature type="domain" description="Thiolase C-terminal" evidence="7">
    <location>
        <begin position="283"/>
        <end position="398"/>
    </location>
</feature>
<gene>
    <name evidence="8" type="ORF">Ga0061065_1099</name>
</gene>
<keyword evidence="3 5" id="KW-0012">Acyltransferase</keyword>
<dbReference type="OrthoDB" id="9764638at2"/>
<dbReference type="Pfam" id="PF02803">
    <property type="entry name" value="Thiolase_C"/>
    <property type="match status" value="1"/>
</dbReference>
<dbReference type="RefSeq" id="WP_055463782.1">
    <property type="nucleotide sequence ID" value="NZ_CYHG01000009.1"/>
</dbReference>
<feature type="active site" description="Proton acceptor" evidence="4">
    <location>
        <position position="356"/>
    </location>
</feature>
<proteinExistence type="inferred from homology"/>
<feature type="active site" description="Acyl-thioester intermediate" evidence="4">
    <location>
        <position position="91"/>
    </location>
</feature>
<dbReference type="AlphaFoldDB" id="A0A0K6IPK0"/>
<reference evidence="9" key="1">
    <citation type="submission" date="2015-08" db="EMBL/GenBank/DDBJ databases">
        <authorList>
            <person name="Varghese N."/>
        </authorList>
    </citation>
    <scope>NUCLEOTIDE SEQUENCE [LARGE SCALE GENOMIC DNA]</scope>
    <source>
        <strain evidence="9">JCM 18476</strain>
    </source>
</reference>
<dbReference type="PIRSF" id="PIRSF000429">
    <property type="entry name" value="Ac-CoA_Ac_transf"/>
    <property type="match status" value="1"/>
</dbReference>
<feature type="domain" description="Thiolase N-terminal" evidence="6">
    <location>
        <begin position="16"/>
        <end position="266"/>
    </location>
</feature>
<dbReference type="EMBL" id="CYHG01000009">
    <property type="protein sequence ID" value="CUB05019.1"/>
    <property type="molecule type" value="Genomic_DNA"/>
</dbReference>
<dbReference type="STRING" id="1137284.GCA_001418205_02714"/>
<evidence type="ECO:0000259" key="6">
    <source>
        <dbReference type="Pfam" id="PF00108"/>
    </source>
</evidence>
<keyword evidence="2 5" id="KW-0808">Transferase</keyword>
<feature type="active site" description="Proton acceptor" evidence="4">
    <location>
        <position position="386"/>
    </location>
</feature>
<name>A0A0K6IPK0_9GAMM</name>
<dbReference type="InterPro" id="IPR020617">
    <property type="entry name" value="Thiolase_C"/>
</dbReference>
<dbReference type="Pfam" id="PF00108">
    <property type="entry name" value="Thiolase_N"/>
    <property type="match status" value="1"/>
</dbReference>
<evidence type="ECO:0000256" key="5">
    <source>
        <dbReference type="RuleBase" id="RU003557"/>
    </source>
</evidence>